<feature type="compositionally biased region" description="Acidic residues" evidence="2">
    <location>
        <begin position="2265"/>
        <end position="2274"/>
    </location>
</feature>
<feature type="coiled-coil region" evidence="1">
    <location>
        <begin position="1779"/>
        <end position="1806"/>
    </location>
</feature>
<evidence type="ECO:0000313" key="4">
    <source>
        <dbReference type="Proteomes" id="UP000803884"/>
    </source>
</evidence>
<feature type="region of interest" description="Disordered" evidence="2">
    <location>
        <begin position="1"/>
        <end position="201"/>
    </location>
</feature>
<feature type="compositionally biased region" description="Low complexity" evidence="2">
    <location>
        <begin position="49"/>
        <end position="69"/>
    </location>
</feature>
<evidence type="ECO:0000256" key="1">
    <source>
        <dbReference type="SAM" id="Coils"/>
    </source>
</evidence>
<accession>A0AB34KM72</accession>
<feature type="coiled-coil region" evidence="1">
    <location>
        <begin position="805"/>
        <end position="832"/>
    </location>
</feature>
<feature type="compositionally biased region" description="Polar residues" evidence="2">
    <location>
        <begin position="2108"/>
        <end position="2127"/>
    </location>
</feature>
<feature type="coiled-coil region" evidence="1">
    <location>
        <begin position="981"/>
        <end position="1036"/>
    </location>
</feature>
<reference evidence="3 4" key="1">
    <citation type="journal article" date="2020" name="Microbiol. Resour. Announc.">
        <title>Draft Genome Sequence of a Cladosporium Species Isolated from the Mesophotic Ascidian Didemnum maculosum.</title>
        <authorList>
            <person name="Gioti A."/>
            <person name="Siaperas R."/>
            <person name="Nikolaivits E."/>
            <person name="Le Goff G."/>
            <person name="Ouazzani J."/>
            <person name="Kotoulas G."/>
            <person name="Topakas E."/>
        </authorList>
    </citation>
    <scope>NUCLEOTIDE SEQUENCE [LARGE SCALE GENOMIC DNA]</scope>
    <source>
        <strain evidence="3 4">TM138-S3</strain>
    </source>
</reference>
<dbReference type="Proteomes" id="UP000803884">
    <property type="component" value="Unassembled WGS sequence"/>
</dbReference>
<feature type="region of interest" description="Disordered" evidence="2">
    <location>
        <begin position="1215"/>
        <end position="1246"/>
    </location>
</feature>
<name>A0AB34KM72_9PEZI</name>
<keyword evidence="4" id="KW-1185">Reference proteome</keyword>
<feature type="region of interest" description="Disordered" evidence="2">
    <location>
        <begin position="2020"/>
        <end position="2078"/>
    </location>
</feature>
<dbReference type="PANTHER" id="PTHR45615">
    <property type="entry name" value="MYOSIN HEAVY CHAIN, NON-MUSCLE"/>
    <property type="match status" value="1"/>
</dbReference>
<evidence type="ECO:0000313" key="3">
    <source>
        <dbReference type="EMBL" id="KAL1586152.1"/>
    </source>
</evidence>
<gene>
    <name evidence="3" type="ORF">WHR41_04875</name>
</gene>
<dbReference type="GO" id="GO:0000146">
    <property type="term" value="F:microfilament motor activity"/>
    <property type="evidence" value="ECO:0007669"/>
    <property type="project" value="TreeGrafter"/>
</dbReference>
<dbReference type="GeneID" id="96006319"/>
<comment type="caution">
    <text evidence="3">The sequence shown here is derived from an EMBL/GenBank/DDBJ whole genome shotgun (WGS) entry which is preliminary data.</text>
</comment>
<protein>
    <submittedName>
        <fullName evidence="3">Uncharacterized protein</fullName>
    </submittedName>
</protein>
<feature type="compositionally biased region" description="Polar residues" evidence="2">
    <location>
        <begin position="81"/>
        <end position="91"/>
    </location>
</feature>
<dbReference type="EMBL" id="JAAQHG020000016">
    <property type="protein sequence ID" value="KAL1586152.1"/>
    <property type="molecule type" value="Genomic_DNA"/>
</dbReference>
<keyword evidence="1" id="KW-0175">Coiled coil</keyword>
<dbReference type="RefSeq" id="XP_069229257.1">
    <property type="nucleotide sequence ID" value="XM_069373481.1"/>
</dbReference>
<dbReference type="GO" id="GO:0051015">
    <property type="term" value="F:actin filament binding"/>
    <property type="evidence" value="ECO:0007669"/>
    <property type="project" value="TreeGrafter"/>
</dbReference>
<dbReference type="PANTHER" id="PTHR45615:SF40">
    <property type="entry name" value="MYOSIN HEAVY CHAIN, NON-MUSCLE"/>
    <property type="match status" value="1"/>
</dbReference>
<dbReference type="GO" id="GO:0032982">
    <property type="term" value="C:myosin filament"/>
    <property type="evidence" value="ECO:0007669"/>
    <property type="project" value="TreeGrafter"/>
</dbReference>
<feature type="coiled-coil region" evidence="1">
    <location>
        <begin position="1934"/>
        <end position="1982"/>
    </location>
</feature>
<proteinExistence type="predicted"/>
<feature type="compositionally biased region" description="Polar residues" evidence="2">
    <location>
        <begin position="2040"/>
        <end position="2067"/>
    </location>
</feature>
<feature type="compositionally biased region" description="Polar residues" evidence="2">
    <location>
        <begin position="2329"/>
        <end position="2339"/>
    </location>
</feature>
<feature type="compositionally biased region" description="Basic and acidic residues" evidence="2">
    <location>
        <begin position="2241"/>
        <end position="2251"/>
    </location>
</feature>
<feature type="compositionally biased region" description="Basic and acidic residues" evidence="2">
    <location>
        <begin position="117"/>
        <end position="142"/>
    </location>
</feature>
<dbReference type="GO" id="GO:0005737">
    <property type="term" value="C:cytoplasm"/>
    <property type="evidence" value="ECO:0007669"/>
    <property type="project" value="TreeGrafter"/>
</dbReference>
<evidence type="ECO:0000256" key="2">
    <source>
        <dbReference type="SAM" id="MobiDB-lite"/>
    </source>
</evidence>
<dbReference type="GO" id="GO:0016460">
    <property type="term" value="C:myosin II complex"/>
    <property type="evidence" value="ECO:0007669"/>
    <property type="project" value="TreeGrafter"/>
</dbReference>
<organism evidence="3 4">
    <name type="scientific">Cladosporium halotolerans</name>
    <dbReference type="NCBI Taxonomy" id="1052096"/>
    <lineage>
        <taxon>Eukaryota</taxon>
        <taxon>Fungi</taxon>
        <taxon>Dikarya</taxon>
        <taxon>Ascomycota</taxon>
        <taxon>Pezizomycotina</taxon>
        <taxon>Dothideomycetes</taxon>
        <taxon>Dothideomycetidae</taxon>
        <taxon>Cladosporiales</taxon>
        <taxon>Cladosporiaceae</taxon>
        <taxon>Cladosporium</taxon>
    </lineage>
</organism>
<feature type="region of interest" description="Disordered" evidence="2">
    <location>
        <begin position="2101"/>
        <end position="2339"/>
    </location>
</feature>
<feature type="coiled-coil region" evidence="1">
    <location>
        <begin position="1605"/>
        <end position="1660"/>
    </location>
</feature>
<feature type="compositionally biased region" description="Basic and acidic residues" evidence="2">
    <location>
        <begin position="2185"/>
        <end position="2208"/>
    </location>
</feature>
<sequence length="2339" mass="254277">MSAAMSRDPSRDRGSSGHKHSFSELSGRASVPMWDSSDPERAPPPLPLNPGTSSPTTRANTSATIAAAAKKIVESSRDTAPLSSYVSNVTPHGSPERSLIKGAHHKRMQSLQPGSVKDLRNYLDNSRSPDKSPERPAAERRQSIASGLSPFSARDGRDYMSPMSPTPERETTPTPSARDSKETPNMRPSSRHSRIYGENTPPSATMLALQTMQVPDEPFADVTNRSGTPTTPRMNNNYDFASQLLNLTTIATNLQKEMAGLSRRSRDNATDLVCLKEAATARDEDIRKSLKSLTASMSTQTLLGAPPPPGLRSRSASTNAPETFLGKPMFSSPPPAGSSYHVPRAASAHSFLDDGRLGSPSPYSVEGAASVAMLEKIIREMVTKEGQERLLGTLNELFEKSSKDNTEAAKKVEELAEFIKEKSESQALVPVTTSADGGPPKLELNFDSPSALAKLREAAAAEGVKPAQDEETLKLLERIKDSITHSGGATAEVKGIVRDLRGEVLGMGRELGRKLDQVSEAQLNNTLDRSIEDTQATQTAQEIHRVVEEGLNELKQQIHSMLQERAEQDDNSFRQLATTTNSGPSSDEIFALVKHALSEQHENTSREVGPVNTGLEREDVLEAVKDGLKDFEPNIELQQFGLERDEILAVLKEGLEDYQANRPEPAAPGIDKAEVYEVMQAALQDFQPASPDHLQAVRDEILAEVRNALEEFKSSPSAPALDDEATRAGILEAVRQGFSEQPSRELEITRDDLFDAVKASLDGTTIPFNSFGEQVLQQLHELVDGMRVEFKQYSAANGRDTEQVLDAVKDGLESLRAEIESYVDRAQDVTGKDEIVDTVKGGLEQLRTDIQGFVSDGPSHDAGKAEMLDYIKLEFEHLHETIANSRDAEEQKPDNTAAVILAVKEAIEGLKEHTGNSRGVDGEEDSREEMYAAMKEEFEQLKGSILNAHATDKGELLETIQDSMGALHTKLEGSDLGTRSIGEQEETLQILRDDIAQLKATLVDAGVGSGNNDAVVEDIKNTIEELRTQLTLDQNTASEGTIGMIKEELEKIKDSMNSSLVVAGSGPSDNSEMLTALREGLEEMKETASANAANGGVPTELLEAMHGEFEQLRNSINSTMVAPGQNDEVLDTMRIGLDDLRSHLEKKMDSPEHAEVQTNNLLEAINEGLETLRADVVKTLDKPADMTVNYEILDTLKDGLASLRVDMDLLKEKKGVNEPRSSGTEMVLADDPDGEQSRGLSEEDMAAAAAASAAGAAGGQAVNVERMEVLLSQLQIKIEAMDAAMQDNAAAAAAKSAEPAEGTATRVDLEAVELAIRDMQESVAAVAAKEMPEIPAPAMPEGLAMKEDTDAIETLLQNMKDQVEVLALAENSNSATKEQVEAVEGVVVITKEALDELSEKLENSTAAKADVAVVEVLAQDVKTMLEELKEKVGAEPSEEEQALRITKPDLDVLGVICTEIKEKVATMELPDPAEMPTKADVEQLQGLINDFRESHDKMKDSYENDIAITAKAFDDRKTEFNDTVEHIEGVKANLVEIKEELIAKLAEGETGMSTIGEALKSLEEKSNNEAVTADVKEILETVKAEFEKAHGALEAMKTDNEQNAASSLEKQGEHKEATVAELTEKLDSLFDGMMSKFDDAQNAADEKAKAVEEKVAAQDELFNNTKTMTDDLKLSIDTLGTALTTFTSTYPDAVDKAAEDSKTVFNRVDDTYNKLDETQQGLLHEHTVTREELEKVVASVAAVQSDLTEHNPRFMMSLKEVQALIGQHYEHSQQASETAAEHAAAMKEFQDQIKASLEESKASEAERAAEFKRDLPALLPAPQGMPEMPEKYDDSAVHTKLDELMGRQQPAPEKYDDSSVHTKLDELMGHAQQAADPSAQLERLDQIHEKVMATAAEVSAFVALQSKQITADHESKEKEAEEIALLLERRLTQKDQIESEITGLNGEKDSLQALVEGLRAEREALAEQKSKMQADVASLEMALHIRRDELHAMDARAEHIEKRMMEGVMNQSRMMLLAKSARVPKPPSPKKKPQGRDLRNPSSGSVMSSMTGASAAPSSLKDSQALATTKIRPPMARSIPNSAADRRIMSLSQINNNVPTGAHAFKSKTPSLISSNTGVSRSHSVKTNFAGKPKWQSGKRVHSLGTFNKENETLSEESEGELDSHHHDVATIDEPDHDEFSSDAGTERRHSHLSEAHSGISEDDRSHYSEGLTPGDDRGSRFSFDPSEYTYGTGSYMTGSEADRRDSRDSLESTVHGTIGVPSTLDEEPAEEQDAVGGAEPEPEHLSEGEGDETALQLEPPPSMEVLAKGGEYAPPSDSGLGTDLPTANDGSQNGDYFQ</sequence>
<feature type="region of interest" description="Disordered" evidence="2">
    <location>
        <begin position="297"/>
        <end position="342"/>
    </location>
</feature>